<dbReference type="GO" id="GO:0016787">
    <property type="term" value="F:hydrolase activity"/>
    <property type="evidence" value="ECO:0007669"/>
    <property type="project" value="UniProtKB-KW"/>
</dbReference>
<organism evidence="3 4">
    <name type="scientific">Proteiniborus ethanoligenes</name>
    <dbReference type="NCBI Taxonomy" id="415015"/>
    <lineage>
        <taxon>Bacteria</taxon>
        <taxon>Bacillati</taxon>
        <taxon>Bacillota</taxon>
        <taxon>Clostridia</taxon>
        <taxon>Eubacteriales</taxon>
        <taxon>Proteiniborus</taxon>
    </lineage>
</organism>
<reference evidence="3 4" key="1">
    <citation type="submission" date="2016-10" db="EMBL/GenBank/DDBJ databases">
        <authorList>
            <person name="de Groot N.N."/>
        </authorList>
    </citation>
    <scope>NUCLEOTIDE SEQUENCE [LARGE SCALE GENOMIC DNA]</scope>
    <source>
        <strain evidence="3 4">DSM 21650</strain>
    </source>
</reference>
<gene>
    <name evidence="3" type="ORF">SAMN05660462_02147</name>
</gene>
<dbReference type="GO" id="GO:0016020">
    <property type="term" value="C:membrane"/>
    <property type="evidence" value="ECO:0007669"/>
    <property type="project" value="TreeGrafter"/>
</dbReference>
<evidence type="ECO:0000313" key="3">
    <source>
        <dbReference type="EMBL" id="SDZ18512.1"/>
    </source>
</evidence>
<dbReference type="Pfam" id="PF00561">
    <property type="entry name" value="Abhydrolase_1"/>
    <property type="match status" value="1"/>
</dbReference>
<dbReference type="AlphaFoldDB" id="A0A1H3QY47"/>
<dbReference type="EMBL" id="FNQE01000023">
    <property type="protein sequence ID" value="SDZ18512.1"/>
    <property type="molecule type" value="Genomic_DNA"/>
</dbReference>
<evidence type="ECO:0000256" key="1">
    <source>
        <dbReference type="ARBA" id="ARBA00022801"/>
    </source>
</evidence>
<evidence type="ECO:0000259" key="2">
    <source>
        <dbReference type="Pfam" id="PF00561"/>
    </source>
</evidence>
<accession>A0A1H3QY47</accession>
<dbReference type="PANTHER" id="PTHR43798:SF31">
    <property type="entry name" value="AB HYDROLASE SUPERFAMILY PROTEIN YCLE"/>
    <property type="match status" value="1"/>
</dbReference>
<name>A0A1H3QY47_9FIRM</name>
<dbReference type="OrthoDB" id="252464at2"/>
<dbReference type="Gene3D" id="3.40.50.1820">
    <property type="entry name" value="alpha/beta hydrolase"/>
    <property type="match status" value="1"/>
</dbReference>
<protein>
    <submittedName>
        <fullName evidence="3">Pimeloyl-ACP methyl ester carboxylesterase</fullName>
    </submittedName>
</protein>
<dbReference type="STRING" id="415015.SAMN05660462_02147"/>
<keyword evidence="1" id="KW-0378">Hydrolase</keyword>
<dbReference type="PRINTS" id="PR00111">
    <property type="entry name" value="ABHYDROLASE"/>
</dbReference>
<dbReference type="InterPro" id="IPR050266">
    <property type="entry name" value="AB_hydrolase_sf"/>
</dbReference>
<dbReference type="InterPro" id="IPR029058">
    <property type="entry name" value="AB_hydrolase_fold"/>
</dbReference>
<dbReference type="SUPFAM" id="SSF53474">
    <property type="entry name" value="alpha/beta-Hydrolases"/>
    <property type="match status" value="1"/>
</dbReference>
<dbReference type="Proteomes" id="UP000198625">
    <property type="component" value="Unassembled WGS sequence"/>
</dbReference>
<proteinExistence type="predicted"/>
<dbReference type="PRINTS" id="PR00412">
    <property type="entry name" value="EPOXHYDRLASE"/>
</dbReference>
<dbReference type="InterPro" id="IPR000073">
    <property type="entry name" value="AB_hydrolase_1"/>
</dbReference>
<evidence type="ECO:0000313" key="4">
    <source>
        <dbReference type="Proteomes" id="UP000198625"/>
    </source>
</evidence>
<dbReference type="InterPro" id="IPR000639">
    <property type="entry name" value="Epox_hydrolase-like"/>
</dbReference>
<feature type="domain" description="AB hydrolase-1" evidence="2">
    <location>
        <begin position="28"/>
        <end position="280"/>
    </location>
</feature>
<dbReference type="RefSeq" id="WP_091730996.1">
    <property type="nucleotide sequence ID" value="NZ_FNQE01000023.1"/>
</dbReference>
<sequence>MKNIELRKVKLPNGETYRYRYCSGGEKNILLIHGNLATSKYYDELMEALPEDYTIYAVDMRGFGASTYNTPISSLRDIAEDIKLFADELDLHKFDLVGWSTGGAVSMHFTANYGHMVNRLFLLASAGALGYPSYRIDENGNRILLRTKEEIAIDPAKVGFLKAIENKDKEFYKKIFDAYIFSHRKPEPNKYDEYLEDSLKQQNIVDIYYSLGSFNITDDFNGISMGTGEIKNIKVPTAVIQGEEDKLVTLQMAQSIEDGIGKNAKMILLKDSGHTPFFDKLDEVVKIITEF</sequence>
<dbReference type="PANTHER" id="PTHR43798">
    <property type="entry name" value="MONOACYLGLYCEROL LIPASE"/>
    <property type="match status" value="1"/>
</dbReference>
<keyword evidence="4" id="KW-1185">Reference proteome</keyword>